<dbReference type="EMBL" id="NUSP01000026">
    <property type="protein sequence ID" value="PHD57438.1"/>
    <property type="molecule type" value="Genomic_DNA"/>
</dbReference>
<reference evidence="3 4" key="1">
    <citation type="submission" date="2017-09" db="EMBL/GenBank/DDBJ databases">
        <title>Large-scale bioinformatics analysis of Bacillus genomes uncovers conserved roles of natural products in bacterial physiology.</title>
        <authorList>
            <consortium name="Agbiome Team Llc"/>
            <person name="Bleich R.M."/>
            <person name="Grubbs K.J."/>
            <person name="Santa Maria K.C."/>
            <person name="Allen S.E."/>
            <person name="Farag S."/>
            <person name="Shank E.A."/>
            <person name="Bowers A."/>
        </authorList>
    </citation>
    <scope>NUCLEOTIDE SEQUENCE [LARGE SCALE GENOMIC DNA]</scope>
    <source>
        <strain evidence="3 4">AFS044295</strain>
    </source>
</reference>
<dbReference type="PROSITE" id="PS51756">
    <property type="entry name" value="LXG"/>
    <property type="match status" value="1"/>
</dbReference>
<comment type="similarity">
    <text evidence="1">In the N-terminal section; belongs to the LXG family.</text>
</comment>
<accession>A0A2C4PZ81</accession>
<feature type="domain" description="LXG" evidence="2">
    <location>
        <begin position="1"/>
        <end position="217"/>
    </location>
</feature>
<protein>
    <recommendedName>
        <fullName evidence="2">LXG domain-containing protein</fullName>
    </recommendedName>
</protein>
<organism evidence="3 4">
    <name type="scientific">Bacillus wiedmannii</name>
    <dbReference type="NCBI Taxonomy" id="1890302"/>
    <lineage>
        <taxon>Bacteria</taxon>
        <taxon>Bacillati</taxon>
        <taxon>Bacillota</taxon>
        <taxon>Bacilli</taxon>
        <taxon>Bacillales</taxon>
        <taxon>Bacillaceae</taxon>
        <taxon>Bacillus</taxon>
        <taxon>Bacillus cereus group</taxon>
    </lineage>
</organism>
<dbReference type="RefSeq" id="WP_060487545.1">
    <property type="nucleotide sequence ID" value="NZ_LJXA01000020.1"/>
</dbReference>
<dbReference type="Pfam" id="PF14436">
    <property type="entry name" value="EndoU_bacteria"/>
    <property type="match status" value="1"/>
</dbReference>
<dbReference type="PANTHER" id="PTHR34976:SF1">
    <property type="entry name" value="TOXIN BC_0920"/>
    <property type="match status" value="1"/>
</dbReference>
<dbReference type="Pfam" id="PF04740">
    <property type="entry name" value="LXG"/>
    <property type="match status" value="1"/>
</dbReference>
<evidence type="ECO:0000313" key="4">
    <source>
        <dbReference type="Proteomes" id="UP000223364"/>
    </source>
</evidence>
<dbReference type="InterPro" id="IPR006829">
    <property type="entry name" value="LXG_dom"/>
</dbReference>
<dbReference type="InterPro" id="IPR029501">
    <property type="entry name" value="EndoU_bac"/>
</dbReference>
<dbReference type="InterPro" id="IPR051768">
    <property type="entry name" value="Bact_secretion_toxin"/>
</dbReference>
<dbReference type="GO" id="GO:0004519">
    <property type="term" value="F:endonuclease activity"/>
    <property type="evidence" value="ECO:0007669"/>
    <property type="project" value="InterPro"/>
</dbReference>
<name>A0A2C4PZ81_9BACI</name>
<dbReference type="AlphaFoldDB" id="A0A2C4PZ81"/>
<sequence>MSLNMYLGEVHAQTQSMNAVCTTTIQSMEQAIQSIDAFAMDTVLQGQTYSSAKTYLVQTFRPLAQGIIYLCEELIRQNDAFPNDFQAKVASTDVIEQEIREQIQEINQTIASIEAIEVLTPMPGVDAIVAVLVEMRKKLEEKLEHLYEFNYTSSNNYSTALQLAASITAGLAEVQSGKGFSPASGTFNTQGLNMEWTTSIQVIEENRKRQADNLLNGSSIEEGAMYGPLNSEKKDESLLDTFKHGVEDIYEGALDFIQGAGSAVAEDYIGLTPPDNDKLESKATYQAGRFTGHVISTAGSIVEIFEGISVIGGANFLTFFAEVGSGGLASPIVLPLDAVATAAGVGAVVHGGLVWDKSIQNAQDTLQKFKSSPSSGERVNKVKENGKLDKEGNATKKIDNAGKEANGANSTITPEMEEKILWGQRKNPNKNEIIGGHSSGINNNHHNYVVEEIKINPDGTKNIKYTTQFPDGKLSKIKSSTVFPDGWSDTKIINSVENIGNSKLISTRARDGATWHRGTIDGVEIDVIKKGDSVISAYPTGKANALPPSGF</sequence>
<comment type="caution">
    <text evidence="3">The sequence shown here is derived from an EMBL/GenBank/DDBJ whole genome shotgun (WGS) entry which is preliminary data.</text>
</comment>
<proteinExistence type="inferred from homology"/>
<evidence type="ECO:0000259" key="2">
    <source>
        <dbReference type="PROSITE" id="PS51756"/>
    </source>
</evidence>
<gene>
    <name evidence="3" type="ORF">COF57_23435</name>
</gene>
<dbReference type="PANTHER" id="PTHR34976">
    <property type="entry name" value="RIBONUCLEASE YQCG-RELATED"/>
    <property type="match status" value="1"/>
</dbReference>
<evidence type="ECO:0000313" key="3">
    <source>
        <dbReference type="EMBL" id="PHD57438.1"/>
    </source>
</evidence>
<dbReference type="Proteomes" id="UP000223364">
    <property type="component" value="Unassembled WGS sequence"/>
</dbReference>
<evidence type="ECO:0000256" key="1">
    <source>
        <dbReference type="ARBA" id="ARBA00034117"/>
    </source>
</evidence>